<comment type="similarity">
    <text evidence="1">Belongs to the UPF0167 family.</text>
</comment>
<evidence type="ECO:0000256" key="1">
    <source>
        <dbReference type="ARBA" id="ARBA00008525"/>
    </source>
</evidence>
<evidence type="ECO:0008006" key="4">
    <source>
        <dbReference type="Google" id="ProtNLM"/>
    </source>
</evidence>
<dbReference type="Pfam" id="PF03691">
    <property type="entry name" value="UPF0167"/>
    <property type="match status" value="1"/>
</dbReference>
<gene>
    <name evidence="2" type="ORF">C801_03226</name>
</gene>
<dbReference type="Proteomes" id="UP000014212">
    <property type="component" value="Unassembled WGS sequence"/>
</dbReference>
<evidence type="ECO:0000313" key="3">
    <source>
        <dbReference type="Proteomes" id="UP000014212"/>
    </source>
</evidence>
<dbReference type="InterPro" id="IPR005363">
    <property type="entry name" value="UPF0167"/>
</dbReference>
<dbReference type="AlphaFoldDB" id="R9HYW6"/>
<dbReference type="EMBL" id="ASSO01000011">
    <property type="protein sequence ID" value="EOS06360.1"/>
    <property type="molecule type" value="Genomic_DNA"/>
</dbReference>
<proteinExistence type="inferred from homology"/>
<comment type="caution">
    <text evidence="2">The sequence shown here is derived from an EMBL/GenBank/DDBJ whole genome shotgun (WGS) entry which is preliminary data.</text>
</comment>
<evidence type="ECO:0000313" key="2">
    <source>
        <dbReference type="EMBL" id="EOS06360.1"/>
    </source>
</evidence>
<accession>R9HYW6</accession>
<dbReference type="HOGENOM" id="CLU_983228_0_0_10"/>
<organism evidence="2 3">
    <name type="scientific">Bacteroides uniformis dnLKV2</name>
    <dbReference type="NCBI Taxonomy" id="1235787"/>
    <lineage>
        <taxon>Bacteria</taxon>
        <taxon>Pseudomonadati</taxon>
        <taxon>Bacteroidota</taxon>
        <taxon>Bacteroidia</taxon>
        <taxon>Bacteroidales</taxon>
        <taxon>Bacteroidaceae</taxon>
        <taxon>Bacteroides</taxon>
    </lineage>
</organism>
<reference evidence="2 3" key="1">
    <citation type="submission" date="2013-04" db="EMBL/GenBank/DDBJ databases">
        <title>The Genome Sequence of Bacteroides uniformis dnLKV2.</title>
        <authorList>
            <consortium name="The Broad Institute Genomics Platform"/>
            <consortium name="The Broad Institute Genome Sequencing Center for Infectious Disease"/>
            <person name="Earl A."/>
            <person name="Xavier R."/>
            <person name="Kuhn K."/>
            <person name="Stappenbeck T."/>
            <person name="Walker B."/>
            <person name="Young S."/>
            <person name="Zeng Q."/>
            <person name="Gargeya S."/>
            <person name="Fitzgerald M."/>
            <person name="Haas B."/>
            <person name="Abouelleil A."/>
            <person name="Allen A.W."/>
            <person name="Alvarado L."/>
            <person name="Arachchi H.M."/>
            <person name="Berlin A.M."/>
            <person name="Chapman S.B."/>
            <person name="Gainer-Dewar J."/>
            <person name="Goldberg J."/>
            <person name="Griggs A."/>
            <person name="Gujja S."/>
            <person name="Hansen M."/>
            <person name="Howarth C."/>
            <person name="Imamovic A."/>
            <person name="Ireland A."/>
            <person name="Larimer J."/>
            <person name="McCowan C."/>
            <person name="Murphy C."/>
            <person name="Pearson M."/>
            <person name="Poon T.W."/>
            <person name="Priest M."/>
            <person name="Roberts A."/>
            <person name="Saif S."/>
            <person name="Shea T."/>
            <person name="Sisk P."/>
            <person name="Sykes S."/>
            <person name="Wortman J."/>
            <person name="Nusbaum C."/>
            <person name="Birren B."/>
        </authorList>
    </citation>
    <scope>NUCLEOTIDE SEQUENCE [LARGE SCALE GENOMIC DNA]</scope>
    <source>
        <strain evidence="3">dnLKV2</strain>
    </source>
</reference>
<name>R9HYW6_BACUN</name>
<dbReference type="PATRIC" id="fig|1235787.3.peg.3281"/>
<sequence>MITPGNVPRQSYQSRKKKMKISEFRQRYIEAMKMSERSKIAELFRLADDLESVEKTEENYRILSDVFSYLGYYTKAYHYLSAVANPQDMKDAKKLYHLKDRLECEGDRYASKRPRKAKDGSIKMPHFKYCSQPLEAGLFEKVDTPEVCDCCGKGASVIYSGPFYSVENINVLCPECIASGKALKRFDGEFVGYEILSSTISEEYKKELCCRTPSYNGFQQEYWPDHCGDFCEFIAYVGWEEIVEMGLENSVEFTPESKGYSEHKENIINGSSCQGYLFRCLNCKKYILYVDCD</sequence>
<protein>
    <recommendedName>
        <fullName evidence="4">CbrC family protein</fullName>
    </recommendedName>
</protein>